<proteinExistence type="inferred from homology"/>
<dbReference type="EMBL" id="CP001821">
    <property type="protein sequence ID" value="ACZ30758.1"/>
    <property type="molecule type" value="Genomic_DNA"/>
</dbReference>
<dbReference type="GO" id="GO:0005886">
    <property type="term" value="C:plasma membrane"/>
    <property type="evidence" value="ECO:0007669"/>
    <property type="project" value="TreeGrafter"/>
</dbReference>
<dbReference type="STRING" id="446471.Xcel_1735"/>
<dbReference type="Gene3D" id="3.30.70.1880">
    <property type="entry name" value="Protein of unknown function DUF881"/>
    <property type="match status" value="1"/>
</dbReference>
<comment type="similarity">
    <text evidence="1">Belongs to the UPF0749 family.</text>
</comment>
<dbReference type="PANTHER" id="PTHR37313:SF1">
    <property type="entry name" value="UPF0749 PROTEIN RV1823"/>
    <property type="match status" value="1"/>
</dbReference>
<dbReference type="eggNOG" id="COG3879">
    <property type="taxonomic scope" value="Bacteria"/>
</dbReference>
<organism evidence="2 3">
    <name type="scientific">Xylanimonas cellulosilytica (strain DSM 15894 / JCM 12276 / CECT 5975 / KCTC 9989 / LMG 20990 / NBRC 107835 / XIL07)</name>
    <dbReference type="NCBI Taxonomy" id="446471"/>
    <lineage>
        <taxon>Bacteria</taxon>
        <taxon>Bacillati</taxon>
        <taxon>Actinomycetota</taxon>
        <taxon>Actinomycetes</taxon>
        <taxon>Micrococcales</taxon>
        <taxon>Promicromonosporaceae</taxon>
        <taxon>Xylanimonas</taxon>
    </lineage>
</organism>
<evidence type="ECO:0008006" key="4">
    <source>
        <dbReference type="Google" id="ProtNLM"/>
    </source>
</evidence>
<dbReference type="PANTHER" id="PTHR37313">
    <property type="entry name" value="UPF0749 PROTEIN RV1825"/>
    <property type="match status" value="1"/>
</dbReference>
<accession>D1BSR6</accession>
<evidence type="ECO:0000256" key="1">
    <source>
        <dbReference type="ARBA" id="ARBA00009108"/>
    </source>
</evidence>
<dbReference type="AlphaFoldDB" id="D1BSR6"/>
<dbReference type="RefSeq" id="WP_012878500.1">
    <property type="nucleotide sequence ID" value="NC_013530.1"/>
</dbReference>
<keyword evidence="3" id="KW-1185">Reference proteome</keyword>
<sequence>MTSPSGKPPRPPRRLDESMTLLTEVMERPLDPGYAEATARRREAAAAGTLRRRSPATSVGVVVLAVALGLVTAVASHQLRVPQASVTEARTVLERQITERGDQVAGLTQRADDLSREIVELQRSALETQEPGLLDLIQRDSMHNGTEAVSGPGLVVSLTDAGGGLVGEPDEQSLVRDQDLQVVVNELWAAGAEAVSVDDQRLTAKTAIRNAGAAVLVNLVPLPGPTYVVRAVGDPEAMQTAIARSSLPGYLQLLGGRYGIRSSVVAQSSLDLPGAGAQPLQHAQPVGSRP</sequence>
<reference evidence="2 3" key="2">
    <citation type="journal article" date="2010" name="Stand. Genomic Sci.">
        <title>Complete genome sequence of Xylanimonas cellulosilytica type strain (XIL07).</title>
        <authorList>
            <person name="Foster B."/>
            <person name="Pukall R."/>
            <person name="Abt B."/>
            <person name="Nolan M."/>
            <person name="Glavina Del Rio T."/>
            <person name="Chen F."/>
            <person name="Lucas S."/>
            <person name="Tice H."/>
            <person name="Pitluck S."/>
            <person name="Cheng J.-F."/>
            <person name="Chertkov O."/>
            <person name="Brettin T."/>
            <person name="Han C."/>
            <person name="Detter J.C."/>
            <person name="Bruce D."/>
            <person name="Goodwin L."/>
            <person name="Ivanova N."/>
            <person name="Mavromatis K."/>
            <person name="Pati A."/>
            <person name="Mikhailova N."/>
            <person name="Chen A."/>
            <person name="Palaniappan K."/>
            <person name="Land M."/>
            <person name="Hauser L."/>
            <person name="Chang Y.-J."/>
            <person name="Jeffries C.D."/>
            <person name="Chain P."/>
            <person name="Rohde M."/>
            <person name="Goeker M."/>
            <person name="Bristow J."/>
            <person name="Eisen J.A."/>
            <person name="Markowitz V."/>
            <person name="Hugenholtz P."/>
            <person name="Kyrpides N.C."/>
            <person name="Klenk H.-P."/>
            <person name="Lapidus A."/>
        </authorList>
    </citation>
    <scope>NUCLEOTIDE SEQUENCE [LARGE SCALE GENOMIC DNA]</scope>
    <source>
        <strain evidence="3">DSM 15894 / CECT 5975 / LMG 20990 / XIL07</strain>
    </source>
</reference>
<reference evidence="3" key="1">
    <citation type="submission" date="2009-11" db="EMBL/GenBank/DDBJ databases">
        <title>The complete chromosome of Xylanimonas cellulosilytica DSM 15894.</title>
        <authorList>
            <consortium name="US DOE Joint Genome Institute (JGI-PGF)"/>
            <person name="Lucas S."/>
            <person name="Copeland A."/>
            <person name="Lapidus A."/>
            <person name="Glavina del Rio T."/>
            <person name="Dalin E."/>
            <person name="Tice H."/>
            <person name="Bruce D."/>
            <person name="Goodwin L."/>
            <person name="Pitluck S."/>
            <person name="Kyrpides N."/>
            <person name="Mavromatis K."/>
            <person name="Ivanova N."/>
            <person name="Mikhailova N."/>
            <person name="Foster B."/>
            <person name="Clum A."/>
            <person name="Brettin T."/>
            <person name="Detter J.C."/>
            <person name="Han C."/>
            <person name="Larimer F."/>
            <person name="Land M."/>
            <person name="Hauser L."/>
            <person name="Markowitz V."/>
            <person name="Cheng J.F."/>
            <person name="Hugenholtz P."/>
            <person name="Woyke T."/>
            <person name="Wu D."/>
            <person name="Gehrich-Schroeter G."/>
            <person name="Schneider S."/>
            <person name="Pukall S.R."/>
            <person name="Klenk H.P."/>
            <person name="Eisen J.A."/>
        </authorList>
    </citation>
    <scope>NUCLEOTIDE SEQUENCE [LARGE SCALE GENOMIC DNA]</scope>
    <source>
        <strain evidence="3">DSM 15894 / CECT 5975 / LMG 20990 / XIL07</strain>
    </source>
</reference>
<dbReference type="InterPro" id="IPR010273">
    <property type="entry name" value="DUF881"/>
</dbReference>
<dbReference type="Proteomes" id="UP000002255">
    <property type="component" value="Chromosome"/>
</dbReference>
<name>D1BSR6_XYLCX</name>
<protein>
    <recommendedName>
        <fullName evidence="4">Membrane associated protein</fullName>
    </recommendedName>
</protein>
<gene>
    <name evidence="2" type="ordered locus">Xcel_1735</name>
</gene>
<dbReference type="KEGG" id="xce:Xcel_1735"/>
<dbReference type="Pfam" id="PF05949">
    <property type="entry name" value="DUF881"/>
    <property type="match status" value="1"/>
</dbReference>
<evidence type="ECO:0000313" key="2">
    <source>
        <dbReference type="EMBL" id="ACZ30758.1"/>
    </source>
</evidence>
<dbReference type="HOGENOM" id="CLU_040273_1_0_11"/>
<evidence type="ECO:0000313" key="3">
    <source>
        <dbReference type="Proteomes" id="UP000002255"/>
    </source>
</evidence>